<reference evidence="1 2" key="1">
    <citation type="submission" date="2016-10" db="EMBL/GenBank/DDBJ databases">
        <authorList>
            <person name="de Groot N.N."/>
        </authorList>
    </citation>
    <scope>NUCLEOTIDE SEQUENCE [LARGE SCALE GENOMIC DNA]</scope>
    <source>
        <strain evidence="1 2">DSM 43019</strain>
    </source>
</reference>
<dbReference type="Proteomes" id="UP000199645">
    <property type="component" value="Unassembled WGS sequence"/>
</dbReference>
<dbReference type="EMBL" id="FONV01000023">
    <property type="protein sequence ID" value="SFF80583.1"/>
    <property type="molecule type" value="Genomic_DNA"/>
</dbReference>
<dbReference type="OrthoDB" id="3297651at2"/>
<name>A0A1I2LN93_9ACTN</name>
<sequence length="128" mass="14064">MLDRDLADFGEKLRAQTGSIQAIAQTQAEHTATLAKHTATLDQHTATLDRHTAILDRHTAILDRHTAILDRHTATLDRHTAILDRHTAMHKETAGGLAKLTLDIFGLKNSMEQIVGMLDTLIARGGEQ</sequence>
<proteinExistence type="predicted"/>
<evidence type="ECO:0000313" key="1">
    <source>
        <dbReference type="EMBL" id="SFF80583.1"/>
    </source>
</evidence>
<dbReference type="RefSeq" id="WP_093621497.1">
    <property type="nucleotide sequence ID" value="NZ_FONV01000023.1"/>
</dbReference>
<organism evidence="1 2">
    <name type="scientific">Actinoplanes philippinensis</name>
    <dbReference type="NCBI Taxonomy" id="35752"/>
    <lineage>
        <taxon>Bacteria</taxon>
        <taxon>Bacillati</taxon>
        <taxon>Actinomycetota</taxon>
        <taxon>Actinomycetes</taxon>
        <taxon>Micromonosporales</taxon>
        <taxon>Micromonosporaceae</taxon>
        <taxon>Actinoplanes</taxon>
    </lineage>
</organism>
<accession>A0A1I2LN93</accession>
<keyword evidence="2" id="KW-1185">Reference proteome</keyword>
<dbReference type="STRING" id="35752.SAMN05421541_1233"/>
<dbReference type="AlphaFoldDB" id="A0A1I2LN93"/>
<evidence type="ECO:0000313" key="2">
    <source>
        <dbReference type="Proteomes" id="UP000199645"/>
    </source>
</evidence>
<gene>
    <name evidence="1" type="ORF">SAMN05421541_1233</name>
</gene>
<protein>
    <submittedName>
        <fullName evidence="1">Uncharacterized protein</fullName>
    </submittedName>
</protein>